<feature type="non-terminal residue" evidence="1">
    <location>
        <position position="1"/>
    </location>
</feature>
<evidence type="ECO:0000313" key="1">
    <source>
        <dbReference type="EMBL" id="KAJ9579781.1"/>
    </source>
</evidence>
<organism evidence="1 2">
    <name type="scientific">Diploptera punctata</name>
    <name type="common">Pacific beetle cockroach</name>
    <dbReference type="NCBI Taxonomy" id="6984"/>
    <lineage>
        <taxon>Eukaryota</taxon>
        <taxon>Metazoa</taxon>
        <taxon>Ecdysozoa</taxon>
        <taxon>Arthropoda</taxon>
        <taxon>Hexapoda</taxon>
        <taxon>Insecta</taxon>
        <taxon>Pterygota</taxon>
        <taxon>Neoptera</taxon>
        <taxon>Polyneoptera</taxon>
        <taxon>Dictyoptera</taxon>
        <taxon>Blattodea</taxon>
        <taxon>Blaberoidea</taxon>
        <taxon>Blaberidae</taxon>
        <taxon>Diplopterinae</taxon>
        <taxon>Diploptera</taxon>
    </lineage>
</organism>
<keyword evidence="2" id="KW-1185">Reference proteome</keyword>
<evidence type="ECO:0000313" key="2">
    <source>
        <dbReference type="Proteomes" id="UP001233999"/>
    </source>
</evidence>
<dbReference type="AlphaFoldDB" id="A0AAD7ZG56"/>
<name>A0AAD7ZG56_DIPPU</name>
<sequence length="56" mass="6681">SNLIKINKSMEMFPLSRRYFIPMLLKLRFTLSYLTNLLQLFSFCFSDKQVNQGCQL</sequence>
<dbReference type="Proteomes" id="UP001233999">
    <property type="component" value="Unassembled WGS sequence"/>
</dbReference>
<gene>
    <name evidence="1" type="ORF">L9F63_004566</name>
</gene>
<reference evidence="1" key="1">
    <citation type="journal article" date="2023" name="IScience">
        <title>Live-bearing cockroach genome reveals convergent evolutionary mechanisms linked to viviparity in insects and beyond.</title>
        <authorList>
            <person name="Fouks B."/>
            <person name="Harrison M.C."/>
            <person name="Mikhailova A.A."/>
            <person name="Marchal E."/>
            <person name="English S."/>
            <person name="Carruthers M."/>
            <person name="Jennings E.C."/>
            <person name="Chiamaka E.L."/>
            <person name="Frigard R.A."/>
            <person name="Pippel M."/>
            <person name="Attardo G.M."/>
            <person name="Benoit J.B."/>
            <person name="Bornberg-Bauer E."/>
            <person name="Tobe S.S."/>
        </authorList>
    </citation>
    <scope>NUCLEOTIDE SEQUENCE</scope>
    <source>
        <strain evidence="1">Stay&amp;Tobe</strain>
    </source>
</reference>
<protein>
    <submittedName>
        <fullName evidence="1">Uncharacterized protein</fullName>
    </submittedName>
</protein>
<dbReference type="EMBL" id="JASPKZ010008377">
    <property type="protein sequence ID" value="KAJ9579781.1"/>
    <property type="molecule type" value="Genomic_DNA"/>
</dbReference>
<accession>A0AAD7ZG56</accession>
<proteinExistence type="predicted"/>
<feature type="non-terminal residue" evidence="1">
    <location>
        <position position="56"/>
    </location>
</feature>
<reference evidence="1" key="2">
    <citation type="submission" date="2023-05" db="EMBL/GenBank/DDBJ databases">
        <authorList>
            <person name="Fouks B."/>
        </authorList>
    </citation>
    <scope>NUCLEOTIDE SEQUENCE</scope>
    <source>
        <strain evidence="1">Stay&amp;Tobe</strain>
        <tissue evidence="1">Testes</tissue>
    </source>
</reference>
<comment type="caution">
    <text evidence="1">The sequence shown here is derived from an EMBL/GenBank/DDBJ whole genome shotgun (WGS) entry which is preliminary data.</text>
</comment>